<keyword evidence="8" id="KW-1185">Reference proteome</keyword>
<organism evidence="7 8">
    <name type="scientific">Candidatus Nitrospira allomarina</name>
    <dbReference type="NCBI Taxonomy" id="3020900"/>
    <lineage>
        <taxon>Bacteria</taxon>
        <taxon>Pseudomonadati</taxon>
        <taxon>Nitrospirota</taxon>
        <taxon>Nitrospiria</taxon>
        <taxon>Nitrospirales</taxon>
        <taxon>Nitrospiraceae</taxon>
        <taxon>Nitrospira</taxon>
    </lineage>
</organism>
<dbReference type="Proteomes" id="UP001302719">
    <property type="component" value="Chromosome"/>
</dbReference>
<dbReference type="Pfam" id="PF04347">
    <property type="entry name" value="FliO"/>
    <property type="match status" value="1"/>
</dbReference>
<keyword evidence="2" id="KW-1003">Cell membrane</keyword>
<evidence type="ECO:0000256" key="1">
    <source>
        <dbReference type="ARBA" id="ARBA00004236"/>
    </source>
</evidence>
<dbReference type="KEGG" id="nall:PP769_12355"/>
<feature type="region of interest" description="Disordered" evidence="6">
    <location>
        <begin position="118"/>
        <end position="144"/>
    </location>
</feature>
<keyword evidence="5" id="KW-0472">Membrane</keyword>
<evidence type="ECO:0000256" key="6">
    <source>
        <dbReference type="SAM" id="MobiDB-lite"/>
    </source>
</evidence>
<keyword evidence="7" id="KW-0969">Cilium</keyword>
<feature type="compositionally biased region" description="Polar residues" evidence="6">
    <location>
        <begin position="121"/>
        <end position="135"/>
    </location>
</feature>
<protein>
    <submittedName>
        <fullName evidence="7">Flagellar biosynthetic protein FliO</fullName>
    </submittedName>
</protein>
<evidence type="ECO:0000256" key="5">
    <source>
        <dbReference type="ARBA" id="ARBA00023136"/>
    </source>
</evidence>
<dbReference type="GO" id="GO:0044781">
    <property type="term" value="P:bacterial-type flagellum organization"/>
    <property type="evidence" value="ECO:0007669"/>
    <property type="project" value="InterPro"/>
</dbReference>
<keyword evidence="4" id="KW-1133">Transmembrane helix</keyword>
<evidence type="ECO:0000313" key="8">
    <source>
        <dbReference type="Proteomes" id="UP001302719"/>
    </source>
</evidence>
<keyword evidence="7" id="KW-0282">Flagellum</keyword>
<proteinExistence type="predicted"/>
<accession>A0AA96G7W0</accession>
<evidence type="ECO:0000256" key="4">
    <source>
        <dbReference type="ARBA" id="ARBA00022989"/>
    </source>
</evidence>
<dbReference type="EMBL" id="CP116967">
    <property type="protein sequence ID" value="WNM56768.1"/>
    <property type="molecule type" value="Genomic_DNA"/>
</dbReference>
<dbReference type="InterPro" id="IPR022781">
    <property type="entry name" value="Flagellar_biosynth_FliO"/>
</dbReference>
<evidence type="ECO:0000313" key="7">
    <source>
        <dbReference type="EMBL" id="WNM56768.1"/>
    </source>
</evidence>
<comment type="subcellular location">
    <subcellularLocation>
        <location evidence="1">Cell membrane</location>
    </subcellularLocation>
</comment>
<keyword evidence="3" id="KW-0812">Transmembrane</keyword>
<name>A0AA96G7W0_9BACT</name>
<keyword evidence="7" id="KW-0966">Cell projection</keyword>
<dbReference type="GO" id="GO:0016020">
    <property type="term" value="C:membrane"/>
    <property type="evidence" value="ECO:0007669"/>
    <property type="project" value="InterPro"/>
</dbReference>
<reference evidence="7 8" key="1">
    <citation type="submission" date="2023-01" db="EMBL/GenBank/DDBJ databases">
        <title>Cultivation and genomic characterization of new, ubiquitous marine nitrite-oxidizing bacteria from the Nitrospirales.</title>
        <authorList>
            <person name="Mueller A.J."/>
            <person name="Daebeler A."/>
            <person name="Herbold C.W."/>
            <person name="Kirkegaard R.H."/>
            <person name="Daims H."/>
        </authorList>
    </citation>
    <scope>NUCLEOTIDE SEQUENCE [LARGE SCALE GENOMIC DNA]</scope>
    <source>
        <strain evidence="7 8">VA</strain>
    </source>
</reference>
<dbReference type="RefSeq" id="WP_312640520.1">
    <property type="nucleotide sequence ID" value="NZ_CP116967.1"/>
</dbReference>
<gene>
    <name evidence="7" type="ORF">PP769_12355</name>
</gene>
<sequence length="144" mass="15475">MDLTHEALKMAGTLALVVLILLGGLAWVRRTFGELPGKSGDPVMRILGGLRVGTGKHIMLVEVAGEVLVLGTTAREMTLLTTVADADRIDRLRSIGNPIVGPLGAWLGQWTRQAFEKSERGSVTSEPSIRMSKSVTRVRGGERS</sequence>
<dbReference type="AlphaFoldDB" id="A0AA96G7W0"/>
<evidence type="ECO:0000256" key="3">
    <source>
        <dbReference type="ARBA" id="ARBA00022692"/>
    </source>
</evidence>
<evidence type="ECO:0000256" key="2">
    <source>
        <dbReference type="ARBA" id="ARBA00022475"/>
    </source>
</evidence>